<dbReference type="EMBL" id="GBRH01239150">
    <property type="protein sequence ID" value="JAD58745.1"/>
    <property type="molecule type" value="Transcribed_RNA"/>
</dbReference>
<sequence>MVLCTILNKRGFKHLLP</sequence>
<name>A0A0A9BBZ7_ARUDO</name>
<reference evidence="1" key="1">
    <citation type="submission" date="2014-09" db="EMBL/GenBank/DDBJ databases">
        <authorList>
            <person name="Magalhaes I.L.F."/>
            <person name="Oliveira U."/>
            <person name="Santos F.R."/>
            <person name="Vidigal T.H.D.A."/>
            <person name="Brescovit A.D."/>
            <person name="Santos A.J."/>
        </authorList>
    </citation>
    <scope>NUCLEOTIDE SEQUENCE</scope>
    <source>
        <tissue evidence="1">Shoot tissue taken approximately 20 cm above the soil surface</tissue>
    </source>
</reference>
<accession>A0A0A9BBZ7</accession>
<protein>
    <submittedName>
        <fullName evidence="1">Uncharacterized protein</fullName>
    </submittedName>
</protein>
<reference evidence="1" key="2">
    <citation type="journal article" date="2015" name="Data Brief">
        <title>Shoot transcriptome of the giant reed, Arundo donax.</title>
        <authorList>
            <person name="Barrero R.A."/>
            <person name="Guerrero F.D."/>
            <person name="Moolhuijzen P."/>
            <person name="Goolsby J.A."/>
            <person name="Tidwell J."/>
            <person name="Bellgard S.E."/>
            <person name="Bellgard M.I."/>
        </authorList>
    </citation>
    <scope>NUCLEOTIDE SEQUENCE</scope>
    <source>
        <tissue evidence="1">Shoot tissue taken approximately 20 cm above the soil surface</tissue>
    </source>
</reference>
<proteinExistence type="predicted"/>
<evidence type="ECO:0000313" key="1">
    <source>
        <dbReference type="EMBL" id="JAD58745.1"/>
    </source>
</evidence>
<dbReference type="AlphaFoldDB" id="A0A0A9BBZ7"/>
<organism evidence="1">
    <name type="scientific">Arundo donax</name>
    <name type="common">Giant reed</name>
    <name type="synonym">Donax arundinaceus</name>
    <dbReference type="NCBI Taxonomy" id="35708"/>
    <lineage>
        <taxon>Eukaryota</taxon>
        <taxon>Viridiplantae</taxon>
        <taxon>Streptophyta</taxon>
        <taxon>Embryophyta</taxon>
        <taxon>Tracheophyta</taxon>
        <taxon>Spermatophyta</taxon>
        <taxon>Magnoliopsida</taxon>
        <taxon>Liliopsida</taxon>
        <taxon>Poales</taxon>
        <taxon>Poaceae</taxon>
        <taxon>PACMAD clade</taxon>
        <taxon>Arundinoideae</taxon>
        <taxon>Arundineae</taxon>
        <taxon>Arundo</taxon>
    </lineage>
</organism>